<dbReference type="EMBL" id="KY575055">
    <property type="protein sequence ID" value="ATI20295.1"/>
    <property type="molecule type" value="Genomic_DNA"/>
</dbReference>
<evidence type="ECO:0000313" key="1">
    <source>
        <dbReference type="EMBL" id="ATI20295.1"/>
    </source>
</evidence>
<keyword evidence="1" id="KW-0496">Mitochondrion</keyword>
<name>A0A291LIC2_9PEZI</name>
<gene>
    <name evidence="1" type="primary">orf505</name>
</gene>
<geneLocation type="mitochondrion" evidence="1"/>
<accession>A0A291LIC2</accession>
<dbReference type="Gene3D" id="3.10.28.10">
    <property type="entry name" value="Homing endonucleases"/>
    <property type="match status" value="1"/>
</dbReference>
<reference evidence="1" key="1">
    <citation type="submission" date="2017-02" db="EMBL/GenBank/DDBJ databases">
        <title>Fungal Comparative Genomics of Melanconis species and Ophiognomonia clavigignenti-juglandacearum at Different Phylogenetic Distances.</title>
        <authorList>
            <person name="Demers J.E."/>
            <person name="Castlebury L.A."/>
        </authorList>
    </citation>
    <scope>NUCLEOTIDE SEQUENCE</scope>
    <source>
        <strain evidence="1">DMW523</strain>
    </source>
</reference>
<dbReference type="InterPro" id="IPR027434">
    <property type="entry name" value="Homing_endonucl"/>
</dbReference>
<sequence length="505" mass="58176">MGLNLFREKALVRRICYTCCSIYTCSKTGSNESSTDLENPHLTEQDDNKCLLKGILGSKDMTLIEVKSLFLTLKNSDSLYKGSRLLRFQSSKTTPGTEEEFRTLANGFWQAEGYIGGIFRSGLNFYPICSVTQLFSVETAEFFIRLDKALKNKGTFSITLNSFGKFVIAYRLSGWDTLFSIFVPYFYMLYGEKYQAIFKLKKIFELKNYIKYHNSDNMSKVLLVSIVYSLTAHSPRYKVGLEEKLLSLNLNPDLLKELPSVTYKENNFKPSFLFIMGFFLGDGTLHLKLEWKEKNSTVVIIPLFNILQSNVYSNNHIMELMTSTLNTLNIKTSLEKGVNTCTLIVKGIDNVFNSLFPLLKIYSHFLYGKRDSFNLLVWVERLIRSGGHHTYFGLKALIDKIYAETNERFTDKDVWMGRIEDWLRAVSARREWGEYYISPIYTSTKEIRGWQVRFASTLKLPKSNKAKAVFMNSTYGGQAKALAAAVQYRDKILLDWVEKLVRHIE</sequence>
<evidence type="ECO:0008006" key="2">
    <source>
        <dbReference type="Google" id="ProtNLM"/>
    </source>
</evidence>
<dbReference type="AlphaFoldDB" id="A0A291LIC2"/>
<organism evidence="1">
    <name type="scientific">Juglanconis sp</name>
    <dbReference type="NCBI Taxonomy" id="2041886"/>
    <lineage>
        <taxon>Eukaryota</taxon>
        <taxon>Fungi</taxon>
        <taxon>Dikarya</taxon>
        <taxon>Ascomycota</taxon>
        <taxon>Pezizomycotina</taxon>
        <taxon>Sordariomycetes</taxon>
        <taxon>Sordariomycetidae</taxon>
        <taxon>Diaporthales</taxon>
        <taxon>Juglanconidaceae</taxon>
        <taxon>Juglanconis</taxon>
    </lineage>
</organism>
<proteinExistence type="predicted"/>
<dbReference type="SUPFAM" id="SSF55608">
    <property type="entry name" value="Homing endonucleases"/>
    <property type="match status" value="1"/>
</dbReference>
<protein>
    <recommendedName>
        <fullName evidence="2">LAGLIDADG endonuclease</fullName>
    </recommendedName>
</protein>